<comment type="caution">
    <text evidence="1">The sequence shown here is derived from an EMBL/GenBank/DDBJ whole genome shotgun (WGS) entry which is preliminary data.</text>
</comment>
<dbReference type="Proteomes" id="UP001060215">
    <property type="component" value="Chromosome 4"/>
</dbReference>
<organism evidence="1 2">
    <name type="scientific">Camellia lanceoleosa</name>
    <dbReference type="NCBI Taxonomy" id="1840588"/>
    <lineage>
        <taxon>Eukaryota</taxon>
        <taxon>Viridiplantae</taxon>
        <taxon>Streptophyta</taxon>
        <taxon>Embryophyta</taxon>
        <taxon>Tracheophyta</taxon>
        <taxon>Spermatophyta</taxon>
        <taxon>Magnoliopsida</taxon>
        <taxon>eudicotyledons</taxon>
        <taxon>Gunneridae</taxon>
        <taxon>Pentapetalae</taxon>
        <taxon>asterids</taxon>
        <taxon>Ericales</taxon>
        <taxon>Theaceae</taxon>
        <taxon>Camellia</taxon>
    </lineage>
</organism>
<evidence type="ECO:0000313" key="2">
    <source>
        <dbReference type="Proteomes" id="UP001060215"/>
    </source>
</evidence>
<evidence type="ECO:0000313" key="1">
    <source>
        <dbReference type="EMBL" id="KAI8014215.1"/>
    </source>
</evidence>
<protein>
    <submittedName>
        <fullName evidence="1">Hydroxyproline O-galactosyltransferase HPGT1</fullName>
    </submittedName>
</protein>
<reference evidence="1 2" key="1">
    <citation type="journal article" date="2022" name="Plant J.">
        <title>Chromosome-level genome of Camellia lanceoleosa provides a valuable resource for understanding genome evolution and self-incompatibility.</title>
        <authorList>
            <person name="Gong W."/>
            <person name="Xiao S."/>
            <person name="Wang L."/>
            <person name="Liao Z."/>
            <person name="Chang Y."/>
            <person name="Mo W."/>
            <person name="Hu G."/>
            <person name="Li W."/>
            <person name="Zhao G."/>
            <person name="Zhu H."/>
            <person name="Hu X."/>
            <person name="Ji K."/>
            <person name="Xiang X."/>
            <person name="Song Q."/>
            <person name="Yuan D."/>
            <person name="Jin S."/>
            <person name="Zhang L."/>
        </authorList>
    </citation>
    <scope>NUCLEOTIDE SEQUENCE [LARGE SCALE GENOMIC DNA]</scope>
    <source>
        <strain evidence="1">SQ_2022a</strain>
    </source>
</reference>
<gene>
    <name evidence="1" type="ORF">LOK49_LG05G02293</name>
</gene>
<sequence length="89" mass="10004">MSFLNQIDLCCSFLRLDQIRSLNQIDLSCSASQAFEELPKKTYALGNSLAAHLDKPRVYVGCLKSGEVFSKQSHKWYEPDSEKFGDGKA</sequence>
<keyword evidence="2" id="KW-1185">Reference proteome</keyword>
<accession>A0ACC0HLM3</accession>
<name>A0ACC0HLM3_9ERIC</name>
<proteinExistence type="predicted"/>
<dbReference type="EMBL" id="CM045761">
    <property type="protein sequence ID" value="KAI8014215.1"/>
    <property type="molecule type" value="Genomic_DNA"/>
</dbReference>